<feature type="region of interest" description="Disordered" evidence="12">
    <location>
        <begin position="47"/>
        <end position="73"/>
    </location>
</feature>
<evidence type="ECO:0000256" key="8">
    <source>
        <dbReference type="ARBA" id="ARBA00023237"/>
    </source>
</evidence>
<evidence type="ECO:0000256" key="12">
    <source>
        <dbReference type="SAM" id="MobiDB-lite"/>
    </source>
</evidence>
<keyword evidence="3 9" id="KW-1134">Transmembrane beta strand</keyword>
<evidence type="ECO:0000256" key="10">
    <source>
        <dbReference type="PROSITE-ProRule" id="PRU10144"/>
    </source>
</evidence>
<dbReference type="SUPFAM" id="SSF56935">
    <property type="entry name" value="Porins"/>
    <property type="match status" value="1"/>
</dbReference>
<dbReference type="EMBL" id="FNJC01000002">
    <property type="protein sequence ID" value="SDO62357.1"/>
    <property type="molecule type" value="Genomic_DNA"/>
</dbReference>
<evidence type="ECO:0000256" key="3">
    <source>
        <dbReference type="ARBA" id="ARBA00022452"/>
    </source>
</evidence>
<dbReference type="Gene3D" id="2.40.170.20">
    <property type="entry name" value="TonB-dependent receptor, beta-barrel domain"/>
    <property type="match status" value="1"/>
</dbReference>
<comment type="similarity">
    <text evidence="9 11">Belongs to the TonB-dependent receptor family.</text>
</comment>
<evidence type="ECO:0000256" key="9">
    <source>
        <dbReference type="PROSITE-ProRule" id="PRU01360"/>
    </source>
</evidence>
<dbReference type="RefSeq" id="WP_244512379.1">
    <property type="nucleotide sequence ID" value="NZ_FNJC01000002.1"/>
</dbReference>
<dbReference type="Pfam" id="PF00593">
    <property type="entry name" value="TonB_dep_Rec_b-barrel"/>
    <property type="match status" value="1"/>
</dbReference>
<dbReference type="PROSITE" id="PS52016">
    <property type="entry name" value="TONB_DEPENDENT_REC_3"/>
    <property type="match status" value="1"/>
</dbReference>
<keyword evidence="5 13" id="KW-0732">Signal</keyword>
<keyword evidence="8 9" id="KW-0998">Cell outer membrane</keyword>
<dbReference type="Proteomes" id="UP000198795">
    <property type="component" value="Unassembled WGS sequence"/>
</dbReference>
<dbReference type="PROSITE" id="PS01156">
    <property type="entry name" value="TONB_DEPENDENT_REC_2"/>
    <property type="match status" value="1"/>
</dbReference>
<accession>A0A1H0L299</accession>
<keyword evidence="6 11" id="KW-0798">TonB box</keyword>
<evidence type="ECO:0000256" key="4">
    <source>
        <dbReference type="ARBA" id="ARBA00022692"/>
    </source>
</evidence>
<gene>
    <name evidence="16" type="ORF">SAMN04488061_1244</name>
</gene>
<dbReference type="InterPro" id="IPR010917">
    <property type="entry name" value="TonB_rcpt_CS"/>
</dbReference>
<evidence type="ECO:0000256" key="2">
    <source>
        <dbReference type="ARBA" id="ARBA00022448"/>
    </source>
</evidence>
<evidence type="ECO:0000256" key="5">
    <source>
        <dbReference type="ARBA" id="ARBA00022729"/>
    </source>
</evidence>
<evidence type="ECO:0000259" key="14">
    <source>
        <dbReference type="Pfam" id="PF00593"/>
    </source>
</evidence>
<evidence type="ECO:0000259" key="15">
    <source>
        <dbReference type="Pfam" id="PF07715"/>
    </source>
</evidence>
<feature type="domain" description="TonB-dependent receptor-like beta-barrel" evidence="14">
    <location>
        <begin position="308"/>
        <end position="780"/>
    </location>
</feature>
<dbReference type="PANTHER" id="PTHR30442:SF0">
    <property type="entry name" value="FE(3+) DICITRATE TRANSPORT PROTEIN FECA"/>
    <property type="match status" value="1"/>
</dbReference>
<dbReference type="InterPro" id="IPR039426">
    <property type="entry name" value="TonB-dep_rcpt-like"/>
</dbReference>
<sequence length="809" mass="88661">MKNSNVGIIGLSLVLMSTPALAQQGEPAAGAPTAADIPPVDVIQVQPKAAPKAQPKAAAKKQAPQQIVSPEPVPYQPEVVDAPVGHIDPATGRQISNAPTLNPIDPASGILPADLLDYIGAASRVTSAQIDEQRPKDNHEILARVPGVMVVNDDGMSRHSNIGVRGSPVRRSRKVLILEDGQSINFSSYLDPSTHYTPPTDRIEAVEVVRGYNIPFAPLTNHGIINFQNLSPFGPEETVISASIGTTDGVKRDWNNTRHVHTRQHAGNVGAVFSYSGSEAGGAWDNEVLRYNDFYGALGWKGINQDLTVSGVYFRQRDNYDEDNFEGDDSLGISAEQQFFNNGRWKSGNPLIADGLTDLNTYNADYFRLQVAHNWYVDSNTTVSTRIYGSDHERNRFSVRDPAPNFHMRGRNRKYTIYGADSRVEFANLPLFGDRTQDVQAGISYEHHSFRNCTSFGKLNEVLDSGNTGNCFAEDGVNGYVDDGALEKFETGAFTAFLQSSMHLTKTFSVTPGVRFVSYDVKRNGVYAGPNPIHVGDVPYPADTEAGELVGKEESSFNHVLPGVALSWRGIYNTNVYGSYHRGFTPSVARGEFFPLPEEVGDNFQVGVRTTAFKGLTLDLAYFFSRIDDYQIKEAFTAPSGANIFGTVDQAEINGFEIYSRLDSQPYIGGRLNFFGEATYTFADSVITESNVPAEVGKYLPEVPRHFANLTLGVEQRGLWDASVSWTYRGDFYTDTINTPYGGDDEGGQGLVPDVWLLSARANYTVPGTNTTLFVSGQNLTNEFYIADRADGMKPGIGRTLWAGFKQKF</sequence>
<feature type="domain" description="TonB-dependent receptor plug" evidence="15">
    <location>
        <begin position="117"/>
        <end position="212"/>
    </location>
</feature>
<reference evidence="16 17" key="1">
    <citation type="submission" date="2016-10" db="EMBL/GenBank/DDBJ databases">
        <authorList>
            <person name="Varghese N."/>
            <person name="Submissions S."/>
        </authorList>
    </citation>
    <scope>NUCLEOTIDE SEQUENCE [LARGE SCALE GENOMIC DNA]</scope>
    <source>
        <strain evidence="16 17">CGMCC 1.6497</strain>
    </source>
</reference>
<keyword evidence="17" id="KW-1185">Reference proteome</keyword>
<feature type="chain" id="PRO_5047044387" evidence="13">
    <location>
        <begin position="23"/>
        <end position="809"/>
    </location>
</feature>
<evidence type="ECO:0000256" key="6">
    <source>
        <dbReference type="ARBA" id="ARBA00023077"/>
    </source>
</evidence>
<dbReference type="Pfam" id="PF07715">
    <property type="entry name" value="Plug"/>
    <property type="match status" value="1"/>
</dbReference>
<evidence type="ECO:0000313" key="17">
    <source>
        <dbReference type="Proteomes" id="UP000198795"/>
    </source>
</evidence>
<name>A0A1H0L299_9HYPH</name>
<dbReference type="PANTHER" id="PTHR30442">
    <property type="entry name" value="IRON III DICITRATE TRANSPORT PROTEIN FECA"/>
    <property type="match status" value="1"/>
</dbReference>
<organism evidence="16 17">
    <name type="scientific">Filomicrobium insigne</name>
    <dbReference type="NCBI Taxonomy" id="418854"/>
    <lineage>
        <taxon>Bacteria</taxon>
        <taxon>Pseudomonadati</taxon>
        <taxon>Pseudomonadota</taxon>
        <taxon>Alphaproteobacteria</taxon>
        <taxon>Hyphomicrobiales</taxon>
        <taxon>Hyphomicrobiaceae</taxon>
        <taxon>Filomicrobium</taxon>
    </lineage>
</organism>
<evidence type="ECO:0000256" key="13">
    <source>
        <dbReference type="SAM" id="SignalP"/>
    </source>
</evidence>
<comment type="caution">
    <text evidence="16">The sequence shown here is derived from an EMBL/GenBank/DDBJ whole genome shotgun (WGS) entry which is preliminary data.</text>
</comment>
<dbReference type="InterPro" id="IPR012910">
    <property type="entry name" value="Plug_dom"/>
</dbReference>
<keyword evidence="7 9" id="KW-0472">Membrane</keyword>
<comment type="subcellular location">
    <subcellularLocation>
        <location evidence="1 9">Cell outer membrane</location>
        <topology evidence="1 9">Multi-pass membrane protein</topology>
    </subcellularLocation>
</comment>
<feature type="signal peptide" evidence="13">
    <location>
        <begin position="1"/>
        <end position="22"/>
    </location>
</feature>
<evidence type="ECO:0000313" key="16">
    <source>
        <dbReference type="EMBL" id="SDO62357.1"/>
    </source>
</evidence>
<protein>
    <submittedName>
        <fullName evidence="16">Fe(3+) dicitrate transport protein</fullName>
    </submittedName>
</protein>
<evidence type="ECO:0000256" key="7">
    <source>
        <dbReference type="ARBA" id="ARBA00023136"/>
    </source>
</evidence>
<evidence type="ECO:0000256" key="1">
    <source>
        <dbReference type="ARBA" id="ARBA00004571"/>
    </source>
</evidence>
<feature type="compositionally biased region" description="Low complexity" evidence="12">
    <location>
        <begin position="47"/>
        <end position="66"/>
    </location>
</feature>
<dbReference type="Gene3D" id="2.170.130.10">
    <property type="entry name" value="TonB-dependent receptor, plug domain"/>
    <property type="match status" value="1"/>
</dbReference>
<evidence type="ECO:0000256" key="11">
    <source>
        <dbReference type="RuleBase" id="RU003357"/>
    </source>
</evidence>
<keyword evidence="4 9" id="KW-0812">Transmembrane</keyword>
<dbReference type="InterPro" id="IPR036942">
    <property type="entry name" value="Beta-barrel_TonB_sf"/>
</dbReference>
<feature type="short sequence motif" description="TonB C-terminal box" evidence="10">
    <location>
        <begin position="792"/>
        <end position="809"/>
    </location>
</feature>
<keyword evidence="2 9" id="KW-0813">Transport</keyword>
<dbReference type="InterPro" id="IPR000531">
    <property type="entry name" value="Beta-barrel_TonB"/>
</dbReference>
<proteinExistence type="inferred from homology"/>
<dbReference type="InterPro" id="IPR037066">
    <property type="entry name" value="Plug_dom_sf"/>
</dbReference>